<gene>
    <name evidence="2" type="ORF">Tel_14295</name>
</gene>
<evidence type="ECO:0000313" key="2">
    <source>
        <dbReference type="EMBL" id="ALP54214.1"/>
    </source>
</evidence>
<dbReference type="AlphaFoldDB" id="A0A0S2TGB4"/>
<keyword evidence="1" id="KW-0732">Signal</keyword>
<dbReference type="Pfam" id="PF04392">
    <property type="entry name" value="ABC_sub_bind"/>
    <property type="match status" value="1"/>
</dbReference>
<dbReference type="Gene3D" id="3.40.50.2300">
    <property type="match status" value="1"/>
</dbReference>
<organism evidence="2 3">
    <name type="scientific">Candidatus Tenderia electrophaga</name>
    <dbReference type="NCBI Taxonomy" id="1748243"/>
    <lineage>
        <taxon>Bacteria</taxon>
        <taxon>Pseudomonadati</taxon>
        <taxon>Pseudomonadota</taxon>
        <taxon>Gammaproteobacteria</taxon>
        <taxon>Candidatus Tenderiales</taxon>
        <taxon>Candidatus Tenderiaceae</taxon>
        <taxon>Candidatus Tenderia</taxon>
    </lineage>
</organism>
<feature type="chain" id="PRO_5006604962" description="ABC transporter substrate-binding protein" evidence="1">
    <location>
        <begin position="30"/>
        <end position="313"/>
    </location>
</feature>
<dbReference type="KEGG" id="tee:Tel_14295"/>
<dbReference type="EMBL" id="CP013099">
    <property type="protein sequence ID" value="ALP54214.1"/>
    <property type="molecule type" value="Genomic_DNA"/>
</dbReference>
<accession>A0A0S2TGB4</accession>
<dbReference type="PANTHER" id="PTHR35271">
    <property type="entry name" value="ABC TRANSPORTER, SUBSTRATE-BINDING LIPOPROTEIN-RELATED"/>
    <property type="match status" value="1"/>
</dbReference>
<evidence type="ECO:0000313" key="3">
    <source>
        <dbReference type="Proteomes" id="UP000055136"/>
    </source>
</evidence>
<protein>
    <recommendedName>
        <fullName evidence="4">ABC transporter substrate-binding protein</fullName>
    </recommendedName>
</protein>
<reference evidence="2" key="1">
    <citation type="submission" date="2015-10" db="EMBL/GenBank/DDBJ databases">
        <title>Description of Candidatus Tenderia electrophaga gen. nov, sp. nov., an Uncultivated Electroautotroph from a Biocathode Enrichment.</title>
        <authorList>
            <person name="Eddie B.J."/>
            <person name="Malanoski A.P."/>
            <person name="Wang Z."/>
            <person name="Hall R.J."/>
            <person name="Oh S.D."/>
            <person name="Heiner C."/>
            <person name="Lin B."/>
            <person name="Strycharz-Glaven S.M."/>
        </authorList>
    </citation>
    <scope>NUCLEOTIDE SEQUENCE [LARGE SCALE GENOMIC DNA]</scope>
    <source>
        <strain evidence="2">NRL1</strain>
    </source>
</reference>
<keyword evidence="3" id="KW-1185">Reference proteome</keyword>
<dbReference type="Proteomes" id="UP000055136">
    <property type="component" value="Chromosome"/>
</dbReference>
<name>A0A0S2TGB4_9GAMM</name>
<evidence type="ECO:0000256" key="1">
    <source>
        <dbReference type="SAM" id="SignalP"/>
    </source>
</evidence>
<feature type="signal peptide" evidence="1">
    <location>
        <begin position="1"/>
        <end position="29"/>
    </location>
</feature>
<proteinExistence type="predicted"/>
<evidence type="ECO:0008006" key="4">
    <source>
        <dbReference type="Google" id="ProtNLM"/>
    </source>
</evidence>
<dbReference type="PANTHER" id="PTHR35271:SF1">
    <property type="entry name" value="ABC TRANSPORTER, SUBSTRATE-BINDING LIPOPROTEIN"/>
    <property type="match status" value="1"/>
</dbReference>
<dbReference type="InterPro" id="IPR007487">
    <property type="entry name" value="ABC_transpt-TYRBP-like"/>
</dbReference>
<sequence length="313" mass="34395">MKIFKKGRMIRFIATLLIVLLGMFTSAGAAETSANLLILVPKINAAYDRVFAEIVAGVASHDGVTPTTMALTNSTDEEDIQRAIDAGEADALIALGHSSYDIAQQFDDRLPVIHGGMIMTPQGQSGISLAGSPAEFFSHLGIIAPTVKRVFTVYGDQNSGWLIDLAQREADKRDIELIALAAKDVRDAVYRMRDVLNQVRGPSDGIWLLLDKVMPDQTVLPMVLEAAWKQNVVLFSNNPSHTKRGALFALYPDHHNMGYALAELSLQRIQSEQPLLLPLTNLKVSVNERTASHLGLRYSTDQLEGFDLIYPLR</sequence>
<dbReference type="STRING" id="1748243.Tel_14295"/>